<reference evidence="1" key="1">
    <citation type="submission" date="2021-02" db="EMBL/GenBank/DDBJ databases">
        <authorList>
            <person name="Nowell W R."/>
        </authorList>
    </citation>
    <scope>NUCLEOTIDE SEQUENCE</scope>
</reference>
<dbReference type="AlphaFoldDB" id="A0A820MKG2"/>
<evidence type="ECO:0000313" key="2">
    <source>
        <dbReference type="Proteomes" id="UP000663881"/>
    </source>
</evidence>
<feature type="non-terminal residue" evidence="1">
    <location>
        <position position="1"/>
    </location>
</feature>
<proteinExistence type="predicted"/>
<dbReference type="Proteomes" id="UP000663881">
    <property type="component" value="Unassembled WGS sequence"/>
</dbReference>
<dbReference type="EMBL" id="CAJOAY010024304">
    <property type="protein sequence ID" value="CAF4373564.1"/>
    <property type="molecule type" value="Genomic_DNA"/>
</dbReference>
<evidence type="ECO:0000313" key="1">
    <source>
        <dbReference type="EMBL" id="CAF4373564.1"/>
    </source>
</evidence>
<gene>
    <name evidence="1" type="ORF">OKA104_LOCUS49968</name>
</gene>
<accession>A0A820MKG2</accession>
<sequence>CIKYIRKKGELLTSQPTRYQIIQIELLPGPEVEIVCRSEEIKPDQEVARDRLIIDYCFVTNSDHPNETIDNNNNEPRCLTGGRKNIHSALILTRDKRRMYTCCEINDYNVEMYVNKPHPSNFKTQRIWAFDHQLFENKDR</sequence>
<protein>
    <submittedName>
        <fullName evidence="1">Uncharacterized protein</fullName>
    </submittedName>
</protein>
<comment type="caution">
    <text evidence="1">The sequence shown here is derived from an EMBL/GenBank/DDBJ whole genome shotgun (WGS) entry which is preliminary data.</text>
</comment>
<name>A0A820MKG2_9BILA</name>
<organism evidence="1 2">
    <name type="scientific">Adineta steineri</name>
    <dbReference type="NCBI Taxonomy" id="433720"/>
    <lineage>
        <taxon>Eukaryota</taxon>
        <taxon>Metazoa</taxon>
        <taxon>Spiralia</taxon>
        <taxon>Gnathifera</taxon>
        <taxon>Rotifera</taxon>
        <taxon>Eurotatoria</taxon>
        <taxon>Bdelloidea</taxon>
        <taxon>Adinetida</taxon>
        <taxon>Adinetidae</taxon>
        <taxon>Adineta</taxon>
    </lineage>
</organism>